<evidence type="ECO:0000256" key="7">
    <source>
        <dbReference type="ARBA" id="ARBA00039022"/>
    </source>
</evidence>
<sequence length="313" mass="33119">MRDATEDWFARRTWAHPDWTPEALTAAKRGRSVSVVLPALDEEATVGGVVAAVRPLLGTLVDELVVVDSGSTDATAERARAAGARVVPRDAVLPEVPVRPGKGEVLWRSLAATSGDLVVFLDSDLVDLGPDFVTHLLGPLLTVAGVALVKGFYHRPLRTSDHDAALTGGGRVTELTARPALAALRPELAGVVQPLGGEYAATRELLESLPFAAGYGVEIGLLLDTHRERGLDAIAQVDLGVRKHRHRSLRALGATAAEVLDAVLRRCVPGHPGSDPLTQFVPVDGDWLPDEQAVATTDRPPLASVTTRRATGT</sequence>
<dbReference type="EC" id="2.4.1.266" evidence="7"/>
<organism evidence="12 13">
    <name type="scientific">Actinomycetospora straminea</name>
    <dbReference type="NCBI Taxonomy" id="663607"/>
    <lineage>
        <taxon>Bacteria</taxon>
        <taxon>Bacillati</taxon>
        <taxon>Actinomycetota</taxon>
        <taxon>Actinomycetes</taxon>
        <taxon>Pseudonocardiales</taxon>
        <taxon>Pseudonocardiaceae</taxon>
        <taxon>Actinomycetospora</taxon>
    </lineage>
</organism>
<dbReference type="InterPro" id="IPR050256">
    <property type="entry name" value="Glycosyltransferase_2"/>
</dbReference>
<dbReference type="EMBL" id="BAABHQ010000002">
    <property type="protein sequence ID" value="GAA4863112.1"/>
    <property type="molecule type" value="Genomic_DNA"/>
</dbReference>
<evidence type="ECO:0000256" key="1">
    <source>
        <dbReference type="ARBA" id="ARBA00001936"/>
    </source>
</evidence>
<keyword evidence="13" id="KW-1185">Reference proteome</keyword>
<dbReference type="Pfam" id="PF00535">
    <property type="entry name" value="Glycos_transf_2"/>
    <property type="match status" value="1"/>
</dbReference>
<evidence type="ECO:0000256" key="10">
    <source>
        <dbReference type="ARBA" id="ARBA00048997"/>
    </source>
</evidence>
<comment type="catalytic activity">
    <reaction evidence="9">
        <text>(2R)-3-phosphoglycerate + UDP-alpha-D-glucose = (2R)-2-O-(alpha-D-glucopyranosyl)-3-phospho-glycerate + UDP + H(+)</text>
        <dbReference type="Rhea" id="RHEA:31319"/>
        <dbReference type="ChEBI" id="CHEBI:15378"/>
        <dbReference type="ChEBI" id="CHEBI:58223"/>
        <dbReference type="ChEBI" id="CHEBI:58272"/>
        <dbReference type="ChEBI" id="CHEBI:58885"/>
        <dbReference type="ChEBI" id="CHEBI:62600"/>
        <dbReference type="EC" id="2.4.1.266"/>
    </reaction>
    <physiologicalReaction direction="left-to-right" evidence="9">
        <dbReference type="Rhea" id="RHEA:31320"/>
    </physiologicalReaction>
</comment>
<dbReference type="CDD" id="cd00761">
    <property type="entry name" value="Glyco_tranf_GTA_type"/>
    <property type="match status" value="1"/>
</dbReference>
<evidence type="ECO:0000256" key="5">
    <source>
        <dbReference type="ARBA" id="ARBA00022679"/>
    </source>
</evidence>
<comment type="cofactor">
    <cofactor evidence="1">
        <name>Mn(2+)</name>
        <dbReference type="ChEBI" id="CHEBI:29035"/>
    </cofactor>
</comment>
<gene>
    <name evidence="12" type="ORF">GCM10023203_08440</name>
</gene>
<comment type="similarity">
    <text evidence="3">Belongs to the glycosyltransferase 2 family.</text>
</comment>
<protein>
    <recommendedName>
        <fullName evidence="8">Glucosyl-3-phosphoglycerate synthase</fullName>
        <ecNumber evidence="7">2.4.1.266</ecNumber>
    </recommendedName>
</protein>
<evidence type="ECO:0000256" key="9">
    <source>
        <dbReference type="ARBA" id="ARBA00048689"/>
    </source>
</evidence>
<dbReference type="NCBIfam" id="NF010496">
    <property type="entry name" value="PRK13915.1"/>
    <property type="match status" value="1"/>
</dbReference>
<evidence type="ECO:0000259" key="11">
    <source>
        <dbReference type="Pfam" id="PF00535"/>
    </source>
</evidence>
<dbReference type="InterPro" id="IPR001173">
    <property type="entry name" value="Glyco_trans_2-like"/>
</dbReference>
<evidence type="ECO:0000256" key="4">
    <source>
        <dbReference type="ARBA" id="ARBA00022676"/>
    </source>
</evidence>
<dbReference type="SUPFAM" id="SSF53448">
    <property type="entry name" value="Nucleotide-diphospho-sugar transferases"/>
    <property type="match status" value="1"/>
</dbReference>
<evidence type="ECO:0000256" key="3">
    <source>
        <dbReference type="ARBA" id="ARBA00006739"/>
    </source>
</evidence>
<dbReference type="PANTHER" id="PTHR48090">
    <property type="entry name" value="UNDECAPRENYL-PHOSPHATE 4-DEOXY-4-FORMAMIDO-L-ARABINOSE TRANSFERASE-RELATED"/>
    <property type="match status" value="1"/>
</dbReference>
<name>A0ABP9E4U1_9PSEU</name>
<accession>A0ABP9E4U1</accession>
<dbReference type="InterPro" id="IPR029044">
    <property type="entry name" value="Nucleotide-diphossugar_trans"/>
</dbReference>
<comment type="cofactor">
    <cofactor evidence="2">
        <name>Mg(2+)</name>
        <dbReference type="ChEBI" id="CHEBI:18420"/>
    </cofactor>
</comment>
<evidence type="ECO:0000256" key="6">
    <source>
        <dbReference type="ARBA" id="ARBA00022842"/>
    </source>
</evidence>
<comment type="caution">
    <text evidence="12">The sequence shown here is derived from an EMBL/GenBank/DDBJ whole genome shotgun (WGS) entry which is preliminary data.</text>
</comment>
<evidence type="ECO:0000256" key="2">
    <source>
        <dbReference type="ARBA" id="ARBA00001946"/>
    </source>
</evidence>
<dbReference type="RefSeq" id="WP_274229470.1">
    <property type="nucleotide sequence ID" value="NZ_BAABHQ010000002.1"/>
</dbReference>
<keyword evidence="5" id="KW-0808">Transferase</keyword>
<reference evidence="13" key="1">
    <citation type="journal article" date="2019" name="Int. J. Syst. Evol. Microbiol.">
        <title>The Global Catalogue of Microorganisms (GCM) 10K type strain sequencing project: providing services to taxonomists for standard genome sequencing and annotation.</title>
        <authorList>
            <consortium name="The Broad Institute Genomics Platform"/>
            <consortium name="The Broad Institute Genome Sequencing Center for Infectious Disease"/>
            <person name="Wu L."/>
            <person name="Ma J."/>
        </authorList>
    </citation>
    <scope>NUCLEOTIDE SEQUENCE [LARGE SCALE GENOMIC DNA]</scope>
    <source>
        <strain evidence="13">JCM 17983</strain>
    </source>
</reference>
<evidence type="ECO:0000313" key="12">
    <source>
        <dbReference type="EMBL" id="GAA4863112.1"/>
    </source>
</evidence>
<evidence type="ECO:0000313" key="13">
    <source>
        <dbReference type="Proteomes" id="UP001500457"/>
    </source>
</evidence>
<dbReference type="PANTHER" id="PTHR48090:SF10">
    <property type="entry name" value="GLUCOSYL-3-PHOSPHOGLYCERATE SYNTHASE"/>
    <property type="match status" value="1"/>
</dbReference>
<comment type="catalytic activity">
    <reaction evidence="10">
        <text>an NDP-alpha-D-glucose + (2R)-3-phosphoglycerate = (2R)-2-O-(alpha-D-glucopyranosyl)-3-phospho-glycerate + a ribonucleoside 5'-diphosphate + H(+)</text>
        <dbReference type="Rhea" id="RHEA:47244"/>
        <dbReference type="ChEBI" id="CHEBI:15378"/>
        <dbReference type="ChEBI" id="CHEBI:57930"/>
        <dbReference type="ChEBI" id="CHEBI:58272"/>
        <dbReference type="ChEBI" id="CHEBI:62600"/>
        <dbReference type="ChEBI" id="CHEBI:76533"/>
        <dbReference type="EC" id="2.4.1.266"/>
    </reaction>
    <physiologicalReaction direction="left-to-right" evidence="10">
        <dbReference type="Rhea" id="RHEA:47245"/>
    </physiologicalReaction>
</comment>
<proteinExistence type="inferred from homology"/>
<evidence type="ECO:0000256" key="8">
    <source>
        <dbReference type="ARBA" id="ARBA00040894"/>
    </source>
</evidence>
<keyword evidence="4" id="KW-0328">Glycosyltransferase</keyword>
<feature type="domain" description="Glycosyltransferase 2-like" evidence="11">
    <location>
        <begin position="34"/>
        <end position="147"/>
    </location>
</feature>
<dbReference type="Gene3D" id="3.90.550.10">
    <property type="entry name" value="Spore Coat Polysaccharide Biosynthesis Protein SpsA, Chain A"/>
    <property type="match status" value="1"/>
</dbReference>
<keyword evidence="6" id="KW-0460">Magnesium</keyword>
<dbReference type="Proteomes" id="UP001500457">
    <property type="component" value="Unassembled WGS sequence"/>
</dbReference>